<keyword evidence="2" id="KW-1185">Reference proteome</keyword>
<evidence type="ECO:0000313" key="2">
    <source>
        <dbReference type="Proteomes" id="UP000886595"/>
    </source>
</evidence>
<reference evidence="1 2" key="1">
    <citation type="submission" date="2020-02" db="EMBL/GenBank/DDBJ databases">
        <authorList>
            <person name="Ma Q."/>
            <person name="Huang Y."/>
            <person name="Song X."/>
            <person name="Pei D."/>
        </authorList>
    </citation>
    <scope>NUCLEOTIDE SEQUENCE [LARGE SCALE GENOMIC DNA]</scope>
    <source>
        <strain evidence="1">Sxm20200214</strain>
        <tissue evidence="1">Leaf</tissue>
    </source>
</reference>
<dbReference type="EMBL" id="JAAMPC010000003">
    <property type="protein sequence ID" value="KAG2321058.1"/>
    <property type="molecule type" value="Genomic_DNA"/>
</dbReference>
<organism evidence="1 2">
    <name type="scientific">Brassica carinata</name>
    <name type="common">Ethiopian mustard</name>
    <name type="synonym">Abyssinian cabbage</name>
    <dbReference type="NCBI Taxonomy" id="52824"/>
    <lineage>
        <taxon>Eukaryota</taxon>
        <taxon>Viridiplantae</taxon>
        <taxon>Streptophyta</taxon>
        <taxon>Embryophyta</taxon>
        <taxon>Tracheophyta</taxon>
        <taxon>Spermatophyta</taxon>
        <taxon>Magnoliopsida</taxon>
        <taxon>eudicotyledons</taxon>
        <taxon>Gunneridae</taxon>
        <taxon>Pentapetalae</taxon>
        <taxon>rosids</taxon>
        <taxon>malvids</taxon>
        <taxon>Brassicales</taxon>
        <taxon>Brassicaceae</taxon>
        <taxon>Brassiceae</taxon>
        <taxon>Brassica</taxon>
    </lineage>
</organism>
<dbReference type="Proteomes" id="UP000886595">
    <property type="component" value="Unassembled WGS sequence"/>
</dbReference>
<dbReference type="GO" id="GO:0009535">
    <property type="term" value="C:chloroplast thylakoid membrane"/>
    <property type="evidence" value="ECO:0007669"/>
    <property type="project" value="TreeGrafter"/>
</dbReference>
<dbReference type="InterPro" id="IPR040307">
    <property type="entry name" value="Ribosomal_cL37"/>
</dbReference>
<sequence length="122" mass="13949">MALLCFNSLARLSSSSSPRLQLSSLASPVFILKHNTTESKNRVSHSAYNLSNSNGRSTIVKLLLENHLRLLSLLSQGDKLPLESKEAKEKLLLEQRMKMKLAKMVRLRRKRLVRMHKLRKKG</sequence>
<gene>
    <name evidence="1" type="ORF">Bca52824_014271</name>
</gene>
<dbReference type="PANTHER" id="PTHR34678:SF1">
    <property type="entry name" value="LARGE RIBOSOMAL SUBUNIT PROTEIN CL37"/>
    <property type="match status" value="1"/>
</dbReference>
<dbReference type="OrthoDB" id="782293at2759"/>
<proteinExistence type="predicted"/>
<dbReference type="AlphaFoldDB" id="A0A8X7W2E5"/>
<comment type="caution">
    <text evidence="1">The sequence shown here is derived from an EMBL/GenBank/DDBJ whole genome shotgun (WGS) entry which is preliminary data.</text>
</comment>
<dbReference type="GO" id="GO:0032544">
    <property type="term" value="P:plastid translation"/>
    <property type="evidence" value="ECO:0007669"/>
    <property type="project" value="TreeGrafter"/>
</dbReference>
<protein>
    <submittedName>
        <fullName evidence="1">Uncharacterized protein</fullName>
    </submittedName>
</protein>
<evidence type="ECO:0000313" key="1">
    <source>
        <dbReference type="EMBL" id="KAG2321058.1"/>
    </source>
</evidence>
<dbReference type="PANTHER" id="PTHR34678">
    <property type="entry name" value="50S RIBOSOMAL PROTEIN 5, CHLOROPLASTIC"/>
    <property type="match status" value="1"/>
</dbReference>
<accession>A0A8X7W2E5</accession>
<name>A0A8X7W2E5_BRACI</name>